<comment type="caution">
    <text evidence="2">The sequence shown here is derived from an EMBL/GenBank/DDBJ whole genome shotgun (WGS) entry which is preliminary data.</text>
</comment>
<dbReference type="RefSeq" id="WP_019618962.1">
    <property type="nucleotide sequence ID" value="NZ_JBHUNE010000001.1"/>
</dbReference>
<reference evidence="3" key="1">
    <citation type="journal article" date="2019" name="Int. J. Syst. Evol. Microbiol.">
        <title>The Global Catalogue of Microorganisms (GCM) 10K type strain sequencing project: providing services to taxonomists for standard genome sequencing and annotation.</title>
        <authorList>
            <consortium name="The Broad Institute Genomics Platform"/>
            <consortium name="The Broad Institute Genome Sequencing Center for Infectious Disease"/>
            <person name="Wu L."/>
            <person name="Ma J."/>
        </authorList>
    </citation>
    <scope>NUCLEOTIDE SEQUENCE [LARGE SCALE GENOMIC DNA]</scope>
    <source>
        <strain evidence="3">TISTR 1514</strain>
    </source>
</reference>
<keyword evidence="1" id="KW-0812">Transmembrane</keyword>
<feature type="transmembrane region" description="Helical" evidence="1">
    <location>
        <begin position="99"/>
        <end position="118"/>
    </location>
</feature>
<keyword evidence="3" id="KW-1185">Reference proteome</keyword>
<dbReference type="EMBL" id="JBHUNE010000001">
    <property type="protein sequence ID" value="MFD2756940.1"/>
    <property type="molecule type" value="Genomic_DNA"/>
</dbReference>
<dbReference type="Proteomes" id="UP001597492">
    <property type="component" value="Unassembled WGS sequence"/>
</dbReference>
<accession>A0ABW5UX26</accession>
<feature type="transmembrane region" description="Helical" evidence="1">
    <location>
        <begin position="30"/>
        <end position="55"/>
    </location>
</feature>
<feature type="transmembrane region" description="Helical" evidence="1">
    <location>
        <begin position="67"/>
        <end position="87"/>
    </location>
</feature>
<feature type="transmembrane region" description="Helical" evidence="1">
    <location>
        <begin position="7"/>
        <end position="24"/>
    </location>
</feature>
<keyword evidence="1" id="KW-1133">Transmembrane helix</keyword>
<evidence type="ECO:0000313" key="3">
    <source>
        <dbReference type="Proteomes" id="UP001597492"/>
    </source>
</evidence>
<evidence type="ECO:0000313" key="2">
    <source>
        <dbReference type="EMBL" id="MFD2756940.1"/>
    </source>
</evidence>
<protein>
    <submittedName>
        <fullName evidence="2">Uncharacterized protein</fullName>
    </submittedName>
</protein>
<keyword evidence="1" id="KW-0472">Membrane</keyword>
<evidence type="ECO:0000256" key="1">
    <source>
        <dbReference type="SAM" id="Phobius"/>
    </source>
</evidence>
<proteinExistence type="predicted"/>
<gene>
    <name evidence="2" type="ORF">ACFSW7_00925</name>
</gene>
<sequence length="135" mass="14756">MTPLRIGSIFWAISVVAGMVWFAIEMGSPLLYFAFSPAFLVVGFVAAVLFTVIYWAGLRWFPRVVAIWLPAMLVYALVLLAANGFFLPADPNPTWFGESVVLSAILIGIPAVASSTILQVRVTRDRARAEAHENA</sequence>
<name>A0ABW5UX26_9MICO</name>
<organism evidence="2 3">
    <name type="scientific">Gulosibacter faecalis</name>
    <dbReference type="NCBI Taxonomy" id="272240"/>
    <lineage>
        <taxon>Bacteria</taxon>
        <taxon>Bacillati</taxon>
        <taxon>Actinomycetota</taxon>
        <taxon>Actinomycetes</taxon>
        <taxon>Micrococcales</taxon>
        <taxon>Microbacteriaceae</taxon>
        <taxon>Gulosibacter</taxon>
    </lineage>
</organism>